<dbReference type="GO" id="GO:0006974">
    <property type="term" value="P:DNA damage response"/>
    <property type="evidence" value="ECO:0007669"/>
    <property type="project" value="TreeGrafter"/>
</dbReference>
<evidence type="ECO:0000313" key="3">
    <source>
        <dbReference type="Proteomes" id="UP000441523"/>
    </source>
</evidence>
<dbReference type="PANTHER" id="PTHR34387:SF1">
    <property type="entry name" value="PERIPLASMIC IMMUNOGENIC PROTEIN"/>
    <property type="match status" value="1"/>
</dbReference>
<accession>A0A6N6MYV2</accession>
<keyword evidence="1" id="KW-0732">Signal</keyword>
<name>A0A6N6MYV2_9HYPH</name>
<comment type="caution">
    <text evidence="2">The sequence shown here is derived from an EMBL/GenBank/DDBJ whole genome shotgun (WGS) entry which is preliminary data.</text>
</comment>
<dbReference type="EMBL" id="VZZJ01000002">
    <property type="protein sequence ID" value="KAB1075493.1"/>
    <property type="molecule type" value="Genomic_DNA"/>
</dbReference>
<feature type="signal peptide" evidence="1">
    <location>
        <begin position="1"/>
        <end position="32"/>
    </location>
</feature>
<dbReference type="Gene3D" id="3.30.70.2970">
    <property type="entry name" value="Protein of unknown function (DUF541), domain 2"/>
    <property type="match status" value="1"/>
</dbReference>
<dbReference type="PANTHER" id="PTHR34387">
    <property type="entry name" value="SLR1258 PROTEIN"/>
    <property type="match status" value="1"/>
</dbReference>
<keyword evidence="3" id="KW-1185">Reference proteome</keyword>
<dbReference type="Gene3D" id="3.30.110.170">
    <property type="entry name" value="Protein of unknown function (DUF541), domain 1"/>
    <property type="match status" value="1"/>
</dbReference>
<organism evidence="2 3">
    <name type="scientific">Methylobacterium planeticum</name>
    <dbReference type="NCBI Taxonomy" id="2615211"/>
    <lineage>
        <taxon>Bacteria</taxon>
        <taxon>Pseudomonadati</taxon>
        <taxon>Pseudomonadota</taxon>
        <taxon>Alphaproteobacteria</taxon>
        <taxon>Hyphomicrobiales</taxon>
        <taxon>Methylobacteriaceae</taxon>
        <taxon>Methylobacterium</taxon>
    </lineage>
</organism>
<sequence>MSAPRRKGALLAAPLLAAPLLATPVLSGPAWAQEASTSVPASARGASDGLIHVVGRARSETPPDFASVEIGVESKGPTPASALDATSEAARRMIALAAEFGVKDTDIGTTAVALQSVTRTVRQPDGTMTEKPDGYRATNQVRLRLAEMGRLGDLMRRALDAGANRIDGITFGLNDPEAAASAVRVAAMKDASAQAGRLAEAAGVRLGRVVSIQSPPRESPPPVLMAMPAPSPKGRSRAAVPLVAGTIEASAEVAASFTIAP</sequence>
<gene>
    <name evidence="2" type="ORF">F6X51_02055</name>
</gene>
<protein>
    <submittedName>
        <fullName evidence="2">DUF541 domain-containing protein</fullName>
    </submittedName>
</protein>
<proteinExistence type="predicted"/>
<evidence type="ECO:0000256" key="1">
    <source>
        <dbReference type="SAM" id="SignalP"/>
    </source>
</evidence>
<feature type="chain" id="PRO_5027093808" evidence="1">
    <location>
        <begin position="33"/>
        <end position="261"/>
    </location>
</feature>
<reference evidence="2 3" key="1">
    <citation type="submission" date="2019-09" db="EMBL/GenBank/DDBJ databases">
        <title>YIM 132548 draft genome.</title>
        <authorList>
            <person name="Jiang L."/>
        </authorList>
    </citation>
    <scope>NUCLEOTIDE SEQUENCE [LARGE SCALE GENOMIC DNA]</scope>
    <source>
        <strain evidence="2 3">YIM 132548</strain>
    </source>
</reference>
<dbReference type="Pfam" id="PF04402">
    <property type="entry name" value="SIMPL"/>
    <property type="match status" value="1"/>
</dbReference>
<dbReference type="InterPro" id="IPR007497">
    <property type="entry name" value="SIMPL/DUF541"/>
</dbReference>
<dbReference type="RefSeq" id="WP_150961527.1">
    <property type="nucleotide sequence ID" value="NZ_VZZJ01000002.1"/>
</dbReference>
<dbReference type="InterPro" id="IPR052022">
    <property type="entry name" value="26kDa_periplasmic_antigen"/>
</dbReference>
<dbReference type="AlphaFoldDB" id="A0A6N6MYV2"/>
<dbReference type="Proteomes" id="UP000441523">
    <property type="component" value="Unassembled WGS sequence"/>
</dbReference>
<evidence type="ECO:0000313" key="2">
    <source>
        <dbReference type="EMBL" id="KAB1075493.1"/>
    </source>
</evidence>